<keyword evidence="3" id="KW-1185">Reference proteome</keyword>
<name>A0AAD8YWT2_9TELE</name>
<organism evidence="2 3">
    <name type="scientific">Electrophorus voltai</name>
    <dbReference type="NCBI Taxonomy" id="2609070"/>
    <lineage>
        <taxon>Eukaryota</taxon>
        <taxon>Metazoa</taxon>
        <taxon>Chordata</taxon>
        <taxon>Craniata</taxon>
        <taxon>Vertebrata</taxon>
        <taxon>Euteleostomi</taxon>
        <taxon>Actinopterygii</taxon>
        <taxon>Neopterygii</taxon>
        <taxon>Teleostei</taxon>
        <taxon>Ostariophysi</taxon>
        <taxon>Gymnotiformes</taxon>
        <taxon>Gymnotoidei</taxon>
        <taxon>Gymnotidae</taxon>
        <taxon>Electrophorus</taxon>
    </lineage>
</organism>
<accession>A0AAD8YWT2</accession>
<sequence>MCDKLMERYRRAGEAPPRLLYVDRDCCSSVGTGWSSGWTCGTSCDGSRRVSPRAVTSCTASSRAASPSASSSGTRRMWPVYRRPVGARGGTAVQRPPD</sequence>
<evidence type="ECO:0000256" key="1">
    <source>
        <dbReference type="SAM" id="MobiDB-lite"/>
    </source>
</evidence>
<proteinExistence type="predicted"/>
<comment type="caution">
    <text evidence="2">The sequence shown here is derived from an EMBL/GenBank/DDBJ whole genome shotgun (WGS) entry which is preliminary data.</text>
</comment>
<protein>
    <submittedName>
        <fullName evidence="2">Uncharacterized protein</fullName>
    </submittedName>
</protein>
<dbReference type="Proteomes" id="UP001239994">
    <property type="component" value="Unassembled WGS sequence"/>
</dbReference>
<evidence type="ECO:0000313" key="2">
    <source>
        <dbReference type="EMBL" id="KAK1787448.1"/>
    </source>
</evidence>
<dbReference type="EMBL" id="JAROKS010000023">
    <property type="protein sequence ID" value="KAK1787448.1"/>
    <property type="molecule type" value="Genomic_DNA"/>
</dbReference>
<gene>
    <name evidence="2" type="ORF">P4O66_002926</name>
</gene>
<dbReference type="AlphaFoldDB" id="A0AAD8YWT2"/>
<feature type="region of interest" description="Disordered" evidence="1">
    <location>
        <begin position="55"/>
        <end position="98"/>
    </location>
</feature>
<evidence type="ECO:0000313" key="3">
    <source>
        <dbReference type="Proteomes" id="UP001239994"/>
    </source>
</evidence>
<feature type="compositionally biased region" description="Low complexity" evidence="1">
    <location>
        <begin position="55"/>
        <end position="76"/>
    </location>
</feature>
<reference evidence="2" key="1">
    <citation type="submission" date="2023-03" db="EMBL/GenBank/DDBJ databases">
        <title>Electrophorus voltai genome.</title>
        <authorList>
            <person name="Bian C."/>
        </authorList>
    </citation>
    <scope>NUCLEOTIDE SEQUENCE</scope>
    <source>
        <strain evidence="2">CB-2022</strain>
        <tissue evidence="2">Muscle</tissue>
    </source>
</reference>